<proteinExistence type="inferred from homology"/>
<dbReference type="Proteomes" id="UP000658225">
    <property type="component" value="Unassembled WGS sequence"/>
</dbReference>
<dbReference type="Pfam" id="PF00004">
    <property type="entry name" value="AAA"/>
    <property type="match status" value="1"/>
</dbReference>
<dbReference type="InterPro" id="IPR003960">
    <property type="entry name" value="ATPase_AAA_CS"/>
</dbReference>
<evidence type="ECO:0000313" key="5">
    <source>
        <dbReference type="Proteomes" id="UP000658225"/>
    </source>
</evidence>
<evidence type="ECO:0000256" key="2">
    <source>
        <dbReference type="RuleBase" id="RU003651"/>
    </source>
</evidence>
<dbReference type="Gene3D" id="3.40.50.300">
    <property type="entry name" value="P-loop containing nucleotide triphosphate hydrolases"/>
    <property type="match status" value="1"/>
</dbReference>
<dbReference type="GO" id="GO:0005524">
    <property type="term" value="F:ATP binding"/>
    <property type="evidence" value="ECO:0007669"/>
    <property type="project" value="UniProtKB-KW"/>
</dbReference>
<organism evidence="4 5">
    <name type="scientific">Sporosarcina limicola</name>
    <dbReference type="NCBI Taxonomy" id="34101"/>
    <lineage>
        <taxon>Bacteria</taxon>
        <taxon>Bacillati</taxon>
        <taxon>Bacillota</taxon>
        <taxon>Bacilli</taxon>
        <taxon>Bacillales</taxon>
        <taxon>Caryophanaceae</taxon>
        <taxon>Sporosarcina</taxon>
    </lineage>
</organism>
<dbReference type="PANTHER" id="PTHR23070">
    <property type="entry name" value="BCS1 AAA-TYPE ATPASE"/>
    <property type="match status" value="1"/>
</dbReference>
<keyword evidence="2" id="KW-0547">Nucleotide-binding</keyword>
<dbReference type="InterPro" id="IPR027417">
    <property type="entry name" value="P-loop_NTPase"/>
</dbReference>
<accession>A0A927RBV8</accession>
<name>A0A927RBV8_9BACL</name>
<keyword evidence="2" id="KW-0067">ATP-binding</keyword>
<dbReference type="EMBL" id="JADBEL010000003">
    <property type="protein sequence ID" value="MBE1553770.1"/>
    <property type="molecule type" value="Genomic_DNA"/>
</dbReference>
<feature type="domain" description="AAA+ ATPase" evidence="3">
    <location>
        <begin position="218"/>
        <end position="338"/>
    </location>
</feature>
<evidence type="ECO:0000259" key="3">
    <source>
        <dbReference type="SMART" id="SM00382"/>
    </source>
</evidence>
<gene>
    <name evidence="4" type="ORF">H4683_000844</name>
</gene>
<dbReference type="GO" id="GO:0016887">
    <property type="term" value="F:ATP hydrolysis activity"/>
    <property type="evidence" value="ECO:0007669"/>
    <property type="project" value="InterPro"/>
</dbReference>
<sequence length="421" mass="48433">MKEKILLPIKKDMRESLPNYEDYATVNRHVLNRLNERKQQDWKVIQAEELISHAESVIDELMRKGKLLYESLGHVYGVRPTGKVERANTENSFKLRISETIENQLLYFPDFDVAFTQLLYYVGNGSTWPEYQLFAASPEKVMTFIKEVNHLQREMMKTTVTYLVDTDSGVEKKSFEPGEKVGRDDVFLEDTMKSDIFRAIDEFFKDDGAFYKDYGLPYKRGILLYGAPGNGKTTLVRSITGTTTAPVIYWQITEHTGSYSMQEVFNTVARMAPAILVIEDIDSMPEHSRSSFLNILDGARILSGLFIIGTTNYPEKIDPALINRAGRFDSTYEIPSPTAEVRRYYMQKLDKKGLFSDNQLEEMTTRTAGLSISQLNELYMSVALGFHYDGKIDYERRIQDLQKQHKRSKKGTWEHEGSIGF</sequence>
<dbReference type="PROSITE" id="PS00674">
    <property type="entry name" value="AAA"/>
    <property type="match status" value="1"/>
</dbReference>
<dbReference type="InterPro" id="IPR003959">
    <property type="entry name" value="ATPase_AAA_core"/>
</dbReference>
<dbReference type="SMART" id="SM00382">
    <property type="entry name" value="AAA"/>
    <property type="match status" value="1"/>
</dbReference>
<dbReference type="SUPFAM" id="SSF52540">
    <property type="entry name" value="P-loop containing nucleoside triphosphate hydrolases"/>
    <property type="match status" value="1"/>
</dbReference>
<comment type="similarity">
    <text evidence="1">Belongs to the AAA ATPase family. BCS1 subfamily.</text>
</comment>
<dbReference type="InterPro" id="IPR050747">
    <property type="entry name" value="Mitochondrial_chaperone_BCS1"/>
</dbReference>
<evidence type="ECO:0000313" key="4">
    <source>
        <dbReference type="EMBL" id="MBE1553770.1"/>
    </source>
</evidence>
<comment type="caution">
    <text evidence="4">The sequence shown here is derived from an EMBL/GenBank/DDBJ whole genome shotgun (WGS) entry which is preliminary data.</text>
</comment>
<protein>
    <submittedName>
        <fullName evidence="4">SpoVK/Ycf46/Vps4 family AAA+-type ATPase</fullName>
    </submittedName>
</protein>
<evidence type="ECO:0000256" key="1">
    <source>
        <dbReference type="ARBA" id="ARBA00007448"/>
    </source>
</evidence>
<dbReference type="CDD" id="cd19481">
    <property type="entry name" value="RecA-like_protease"/>
    <property type="match status" value="1"/>
</dbReference>
<dbReference type="AlphaFoldDB" id="A0A927RBV8"/>
<dbReference type="InterPro" id="IPR003593">
    <property type="entry name" value="AAA+_ATPase"/>
</dbReference>
<reference evidence="4" key="1">
    <citation type="submission" date="2020-10" db="EMBL/GenBank/DDBJ databases">
        <title>Genomic Encyclopedia of Type Strains, Phase IV (KMG-IV): sequencing the most valuable type-strain genomes for metagenomic binning, comparative biology and taxonomic classification.</title>
        <authorList>
            <person name="Goeker M."/>
        </authorList>
    </citation>
    <scope>NUCLEOTIDE SEQUENCE</scope>
    <source>
        <strain evidence="4">DSM 13886</strain>
    </source>
</reference>
<dbReference type="RefSeq" id="WP_192597585.1">
    <property type="nucleotide sequence ID" value="NZ_JADBEL010000003.1"/>
</dbReference>
<keyword evidence="5" id="KW-1185">Reference proteome</keyword>